<evidence type="ECO:0000313" key="5">
    <source>
        <dbReference type="Proteomes" id="UP000721844"/>
    </source>
</evidence>
<dbReference type="InterPro" id="IPR050378">
    <property type="entry name" value="Metallo-dep_Hydrolases_sf"/>
</dbReference>
<protein>
    <submittedName>
        <fullName evidence="4">Amidohydrolase family protein</fullName>
    </submittedName>
</protein>
<dbReference type="GO" id="GO:0005829">
    <property type="term" value="C:cytosol"/>
    <property type="evidence" value="ECO:0007669"/>
    <property type="project" value="TreeGrafter"/>
</dbReference>
<dbReference type="PANTHER" id="PTHR11647:SF1">
    <property type="entry name" value="COLLAPSIN RESPONSE MEDIATOR PROTEIN"/>
    <property type="match status" value="1"/>
</dbReference>
<evidence type="ECO:0000256" key="2">
    <source>
        <dbReference type="ARBA" id="ARBA00008829"/>
    </source>
</evidence>
<dbReference type="SUPFAM" id="SSF51556">
    <property type="entry name" value="Metallo-dependent hydrolases"/>
    <property type="match status" value="1"/>
</dbReference>
<gene>
    <name evidence="4" type="ORF">ACELLULO517_20230</name>
</gene>
<comment type="cofactor">
    <cofactor evidence="1">
        <name>Zn(2+)</name>
        <dbReference type="ChEBI" id="CHEBI:29105"/>
    </cofactor>
</comment>
<dbReference type="EMBL" id="JAESVA010000008">
    <property type="protein sequence ID" value="MCB8882585.1"/>
    <property type="molecule type" value="Genomic_DNA"/>
</dbReference>
<comment type="similarity">
    <text evidence="2">Belongs to the metallo-dependent hydrolases superfamily. Hydantoinase/dihydropyrimidinase family.</text>
</comment>
<dbReference type="AlphaFoldDB" id="A0A964E5D1"/>
<dbReference type="Gene3D" id="3.20.20.140">
    <property type="entry name" value="Metal-dependent hydrolases"/>
    <property type="match status" value="1"/>
</dbReference>
<evidence type="ECO:0000256" key="1">
    <source>
        <dbReference type="ARBA" id="ARBA00001947"/>
    </source>
</evidence>
<feature type="domain" description="Amidohydrolase-related" evidence="3">
    <location>
        <begin position="53"/>
        <end position="446"/>
    </location>
</feature>
<comment type="caution">
    <text evidence="4">The sequence shown here is derived from an EMBL/GenBank/DDBJ whole genome shotgun (WGS) entry which is preliminary data.</text>
</comment>
<sequence>MFDLVIAHGLAVLPSGSAVVDIAVTDGIISAIGAPGTLAAIGAKRVVDATDQIVIPGGIDPHVHSGLTLASGPGGTTMTSEMPSVVSKACLFGGTTTLCDFIFWSGGKSLQAAADERRKLFDDLCYGDYTLHIAVESPISNEILAEIPAMVKAGYPTIKMFTTDITPGRMAHLTHYGHIWEILKILAKEGGLALIHAEDNDLVMHMYEKLIAEDKTGFEHLAEAHTVLSEELSFNRVIGLAESVPGAALYMVHTSARTGVEAIERSRAKGFPIYGETLHQYVLFNAEDYKRPNGQIYHTYPSLKYPEDQKALWRGLESGALQCVATDELCCPLDVKLIGNRIDDTTGGNSGVEPRVALMYTEMVTKRGFPLEQFVDLISTSAAKLMGLYPRKGILAVGSDADIVLLDPKLAHTIDGSNLHSVDYSPWDGWPVSIWPSMTILRGKIMVEGGQFNGELTDGAFIPRSIAPEILQGPAV</sequence>
<dbReference type="InterPro" id="IPR032466">
    <property type="entry name" value="Metal_Hydrolase"/>
</dbReference>
<dbReference type="Pfam" id="PF01979">
    <property type="entry name" value="Amidohydro_1"/>
    <property type="match status" value="1"/>
</dbReference>
<organism evidence="4 5">
    <name type="scientific">Acidisoma cellulosilyticum</name>
    <dbReference type="NCBI Taxonomy" id="2802395"/>
    <lineage>
        <taxon>Bacteria</taxon>
        <taxon>Pseudomonadati</taxon>
        <taxon>Pseudomonadota</taxon>
        <taxon>Alphaproteobacteria</taxon>
        <taxon>Acetobacterales</taxon>
        <taxon>Acidocellaceae</taxon>
        <taxon>Acidisoma</taxon>
    </lineage>
</organism>
<dbReference type="SUPFAM" id="SSF51338">
    <property type="entry name" value="Composite domain of metallo-dependent hydrolases"/>
    <property type="match status" value="1"/>
</dbReference>
<reference evidence="4 5" key="1">
    <citation type="journal article" date="2021" name="Microorganisms">
        <title>Acidisoma silvae sp. nov. and Acidisomacellulosilytica sp. nov., Two Acidophilic Bacteria Isolated from Decaying Wood, Hydrolyzing Cellulose and Producing Poly-3-hydroxybutyrate.</title>
        <authorList>
            <person name="Mieszkin S."/>
            <person name="Pouder E."/>
            <person name="Uroz S."/>
            <person name="Simon-Colin C."/>
            <person name="Alain K."/>
        </authorList>
    </citation>
    <scope>NUCLEOTIDE SEQUENCE [LARGE SCALE GENOMIC DNA]</scope>
    <source>
        <strain evidence="4 5">HW T5.17</strain>
    </source>
</reference>
<dbReference type="PANTHER" id="PTHR11647">
    <property type="entry name" value="HYDRANTOINASE/DIHYDROPYRIMIDINASE FAMILY MEMBER"/>
    <property type="match status" value="1"/>
</dbReference>
<dbReference type="InterPro" id="IPR006680">
    <property type="entry name" value="Amidohydro-rel"/>
</dbReference>
<dbReference type="Proteomes" id="UP000721844">
    <property type="component" value="Unassembled WGS sequence"/>
</dbReference>
<dbReference type="Gene3D" id="2.30.40.10">
    <property type="entry name" value="Urease, subunit C, domain 1"/>
    <property type="match status" value="1"/>
</dbReference>
<evidence type="ECO:0000313" key="4">
    <source>
        <dbReference type="EMBL" id="MCB8882585.1"/>
    </source>
</evidence>
<keyword evidence="5" id="KW-1185">Reference proteome</keyword>
<dbReference type="RefSeq" id="WP_227309248.1">
    <property type="nucleotide sequence ID" value="NZ_JAESVA010000008.1"/>
</dbReference>
<name>A0A964E5D1_9PROT</name>
<dbReference type="GO" id="GO:0016812">
    <property type="term" value="F:hydrolase activity, acting on carbon-nitrogen (but not peptide) bonds, in cyclic amides"/>
    <property type="evidence" value="ECO:0007669"/>
    <property type="project" value="TreeGrafter"/>
</dbReference>
<proteinExistence type="inferred from homology"/>
<dbReference type="FunFam" id="3.20.20.140:FF:000174">
    <property type="entry name" value="Dihydropyrimidinase-related protein 2"/>
    <property type="match status" value="1"/>
</dbReference>
<dbReference type="InterPro" id="IPR011059">
    <property type="entry name" value="Metal-dep_hydrolase_composite"/>
</dbReference>
<evidence type="ECO:0000259" key="3">
    <source>
        <dbReference type="Pfam" id="PF01979"/>
    </source>
</evidence>
<accession>A0A964E5D1</accession>